<dbReference type="EMBL" id="CP067341">
    <property type="protein sequence ID" value="QQP10786.1"/>
    <property type="molecule type" value="Genomic_DNA"/>
</dbReference>
<evidence type="ECO:0000313" key="2">
    <source>
        <dbReference type="Proteomes" id="UP000596049"/>
    </source>
</evidence>
<sequence>MEEVYSEVIRKRRELFAQKYKEHFGIELDFKILEKQNQEKIKNGEYTFVLNYYGIKSNWM</sequence>
<evidence type="ECO:0000313" key="1">
    <source>
        <dbReference type="EMBL" id="QQP10786.1"/>
    </source>
</evidence>
<name>A0ABX7ALK5_9BACI</name>
<gene>
    <name evidence="1" type="ORF">FJQ98_16195</name>
</gene>
<proteinExistence type="predicted"/>
<reference evidence="1 2" key="1">
    <citation type="submission" date="2020-01" db="EMBL/GenBank/DDBJ databases">
        <authorList>
            <person name="Liu G."/>
            <person name="Liu B."/>
        </authorList>
    </citation>
    <scope>NUCLEOTIDE SEQUENCE [LARGE SCALE GENOMIC DNA]</scope>
    <source>
        <strain evidence="1 2">FJAT-51161</strain>
    </source>
</reference>
<dbReference type="RefSeq" id="WP_053595744.1">
    <property type="nucleotide sequence ID" value="NZ_CP067341.1"/>
</dbReference>
<protein>
    <submittedName>
        <fullName evidence="1">Uncharacterized protein</fullName>
    </submittedName>
</protein>
<dbReference type="Proteomes" id="UP000596049">
    <property type="component" value="Chromosome"/>
</dbReference>
<keyword evidence="2" id="KW-1185">Reference proteome</keyword>
<organism evidence="1 2">
    <name type="scientific">Lysinibacillus agricola</name>
    <dbReference type="NCBI Taxonomy" id="2590012"/>
    <lineage>
        <taxon>Bacteria</taxon>
        <taxon>Bacillati</taxon>
        <taxon>Bacillota</taxon>
        <taxon>Bacilli</taxon>
        <taxon>Bacillales</taxon>
        <taxon>Bacillaceae</taxon>
        <taxon>Lysinibacillus</taxon>
    </lineage>
</organism>
<accession>A0ABX7ALK5</accession>